<feature type="compositionally biased region" description="Polar residues" evidence="3">
    <location>
        <begin position="473"/>
        <end position="485"/>
    </location>
</feature>
<feature type="signal peptide" evidence="4">
    <location>
        <begin position="1"/>
        <end position="24"/>
    </location>
</feature>
<dbReference type="OrthoDB" id="235631at2"/>
<evidence type="ECO:0000313" key="6">
    <source>
        <dbReference type="EMBL" id="KAA5605952.1"/>
    </source>
</evidence>
<dbReference type="RefSeq" id="WP_150061883.1">
    <property type="nucleotide sequence ID" value="NZ_JACHII010000002.1"/>
</dbReference>
<dbReference type="AlphaFoldDB" id="A0A5M6ICZ9"/>
<sequence length="793" mass="81816">MSVRRLARTACAVLVLLAPGAVPTAGDAAAQSSVLRNSSRNLGRAIQSQTRTVFRPTLVIRGNLGPVQGLSVDSGWTHAVAMQGNGALALWDLRQGREIRRFPNPGLGPLREVHVGPLGDFLLVGAQSNQVRLLPAADNSGLAPWPSAVSSGVSALGLSPDGTEAIVGRTDGSVLAVTLATGAVRTLHRASATVTHVAQTDAGAFAAATSDGGLLLGSGGAVRPVRPGGTVSALAMAPDGGVVVGTESGAVETWSVTSGQRESSARPHDGPVTAVGAASGGRAVSADASGRLVRLSAGVATPASVPLAGRVSGLALRADPARILAAGADGTVHVLDAQTFRPLARMISNTDGWAVVSPEGRFDGAIDTYQDVVWSTPVADMPIDRFASTYFEPGLLSKAVQPGMAMRTRPAVSISQEVRLPPEVTLSVSPSSNAQAGQTLTVTVTAVNPSDDTMPRVRLFNNGKRVPPDAIVSESSGTTDGSPSRTVTFGVPAVVGANALSAVALGWQDGESAPTTTTVQAIGGSTSSQLYLTSVGINAYRARGLEPLTFAANDAKSVSGLFKSGVRTPYAAVRDTLLLDRNASRAAIQANLKSLRTVSDRDVVVVYLAGHGKALDDDWYFLAADVGGASAGAIRANGLSARELADDLRRIPAQKVLLLVDSCGSGAVLQQFDGFEQRRFLDSLSRETGVHVLTAARAGQEAPEYRILNHGLFTYAFLQGFEGGTVRQADRAPRDGQVTVTEIKTYVEDMVPVVIKALENQLAQVGGGRGGIANRTMVTPVGISRGADFVLAR</sequence>
<gene>
    <name evidence="6" type="ORF">F1188_07980</name>
</gene>
<dbReference type="Gene3D" id="2.130.10.10">
    <property type="entry name" value="YVTN repeat-like/Quinoprotein amine dehydrogenase"/>
    <property type="match status" value="2"/>
</dbReference>
<keyword evidence="7" id="KW-1185">Reference proteome</keyword>
<dbReference type="SUPFAM" id="SSF50969">
    <property type="entry name" value="YVTN repeat-like/Quinoprotein amine dehydrogenase"/>
    <property type="match status" value="1"/>
</dbReference>
<evidence type="ECO:0000256" key="1">
    <source>
        <dbReference type="ARBA" id="ARBA00022574"/>
    </source>
</evidence>
<dbReference type="GO" id="GO:0006508">
    <property type="term" value="P:proteolysis"/>
    <property type="evidence" value="ECO:0007669"/>
    <property type="project" value="InterPro"/>
</dbReference>
<dbReference type="PANTHER" id="PTHR44019:SF8">
    <property type="entry name" value="POC1 CENTRIOLAR PROTEIN HOMOLOG"/>
    <property type="match status" value="1"/>
</dbReference>
<evidence type="ECO:0000256" key="4">
    <source>
        <dbReference type="SAM" id="SignalP"/>
    </source>
</evidence>
<dbReference type="GO" id="GO:0004197">
    <property type="term" value="F:cysteine-type endopeptidase activity"/>
    <property type="evidence" value="ECO:0007669"/>
    <property type="project" value="InterPro"/>
</dbReference>
<evidence type="ECO:0000256" key="3">
    <source>
        <dbReference type="SAM" id="MobiDB-lite"/>
    </source>
</evidence>
<feature type="region of interest" description="Disordered" evidence="3">
    <location>
        <begin position="463"/>
        <end position="485"/>
    </location>
</feature>
<comment type="caution">
    <text evidence="6">The sequence shown here is derived from an EMBL/GenBank/DDBJ whole genome shotgun (WGS) entry which is preliminary data.</text>
</comment>
<name>A0A5M6ICZ9_9PROT</name>
<accession>A0A5M6ICZ9</accession>
<evidence type="ECO:0000256" key="2">
    <source>
        <dbReference type="ARBA" id="ARBA00022737"/>
    </source>
</evidence>
<dbReference type="EMBL" id="VWPJ01000006">
    <property type="protein sequence ID" value="KAA5605952.1"/>
    <property type="molecule type" value="Genomic_DNA"/>
</dbReference>
<dbReference type="Gene3D" id="3.40.50.1460">
    <property type="match status" value="1"/>
</dbReference>
<keyword evidence="4" id="KW-0732">Signal</keyword>
<dbReference type="Proteomes" id="UP000324065">
    <property type="component" value="Unassembled WGS sequence"/>
</dbReference>
<keyword evidence="2" id="KW-0677">Repeat</keyword>
<feature type="domain" description="Peptidase C14 caspase" evidence="5">
    <location>
        <begin position="535"/>
        <end position="724"/>
    </location>
</feature>
<dbReference type="InterPro" id="IPR050505">
    <property type="entry name" value="WDR55/POC1"/>
</dbReference>
<dbReference type="InterPro" id="IPR011600">
    <property type="entry name" value="Pept_C14_caspase"/>
</dbReference>
<dbReference type="InterPro" id="IPR011044">
    <property type="entry name" value="Quino_amine_DH_bsu"/>
</dbReference>
<feature type="chain" id="PRO_5024445621" description="Peptidase C14 caspase domain-containing protein" evidence="4">
    <location>
        <begin position="25"/>
        <end position="793"/>
    </location>
</feature>
<dbReference type="Pfam" id="PF00656">
    <property type="entry name" value="Peptidase_C14"/>
    <property type="match status" value="1"/>
</dbReference>
<evidence type="ECO:0000259" key="5">
    <source>
        <dbReference type="Pfam" id="PF00656"/>
    </source>
</evidence>
<protein>
    <recommendedName>
        <fullName evidence="5">Peptidase C14 caspase domain-containing protein</fullName>
    </recommendedName>
</protein>
<evidence type="ECO:0000313" key="7">
    <source>
        <dbReference type="Proteomes" id="UP000324065"/>
    </source>
</evidence>
<keyword evidence="1" id="KW-0853">WD repeat</keyword>
<proteinExistence type="predicted"/>
<dbReference type="PANTHER" id="PTHR44019">
    <property type="entry name" value="WD REPEAT-CONTAINING PROTEIN 55"/>
    <property type="match status" value="1"/>
</dbReference>
<organism evidence="6 7">
    <name type="scientific">Roseospira marina</name>
    <dbReference type="NCBI Taxonomy" id="140057"/>
    <lineage>
        <taxon>Bacteria</taxon>
        <taxon>Pseudomonadati</taxon>
        <taxon>Pseudomonadota</taxon>
        <taxon>Alphaproteobacteria</taxon>
        <taxon>Rhodospirillales</taxon>
        <taxon>Rhodospirillaceae</taxon>
        <taxon>Roseospira</taxon>
    </lineage>
</organism>
<dbReference type="SUPFAM" id="SSF52129">
    <property type="entry name" value="Caspase-like"/>
    <property type="match status" value="1"/>
</dbReference>
<dbReference type="InterPro" id="IPR015943">
    <property type="entry name" value="WD40/YVTN_repeat-like_dom_sf"/>
</dbReference>
<dbReference type="InterPro" id="IPR029030">
    <property type="entry name" value="Caspase-like_dom_sf"/>
</dbReference>
<reference evidence="6 7" key="1">
    <citation type="submission" date="2019-09" db="EMBL/GenBank/DDBJ databases">
        <title>Genome sequence of Roseospira marina, one of the more divergent members of the non-sulfur purple photosynthetic bacterial family, the Rhodospirillaceae.</title>
        <authorList>
            <person name="Meyer T."/>
            <person name="Kyndt J."/>
        </authorList>
    </citation>
    <scope>NUCLEOTIDE SEQUENCE [LARGE SCALE GENOMIC DNA]</scope>
    <source>
        <strain evidence="6 7">DSM 15113</strain>
    </source>
</reference>